<accession>A0AAD8PWP2</accession>
<comment type="caution">
    <text evidence="2">The sequence shown here is derived from an EMBL/GenBank/DDBJ whole genome shotgun (WGS) entry which is preliminary data.</text>
</comment>
<protein>
    <submittedName>
        <fullName evidence="2">Uncharacterized protein</fullName>
    </submittedName>
</protein>
<organism evidence="2 3">
    <name type="scientific">Colletotrichum navitas</name>
    <dbReference type="NCBI Taxonomy" id="681940"/>
    <lineage>
        <taxon>Eukaryota</taxon>
        <taxon>Fungi</taxon>
        <taxon>Dikarya</taxon>
        <taxon>Ascomycota</taxon>
        <taxon>Pezizomycotina</taxon>
        <taxon>Sordariomycetes</taxon>
        <taxon>Hypocreomycetidae</taxon>
        <taxon>Glomerellales</taxon>
        <taxon>Glomerellaceae</taxon>
        <taxon>Colletotrichum</taxon>
        <taxon>Colletotrichum graminicola species complex</taxon>
    </lineage>
</organism>
<feature type="compositionally biased region" description="Pro residues" evidence="1">
    <location>
        <begin position="104"/>
        <end position="113"/>
    </location>
</feature>
<feature type="compositionally biased region" description="Basic and acidic residues" evidence="1">
    <location>
        <begin position="118"/>
        <end position="134"/>
    </location>
</feature>
<gene>
    <name evidence="2" type="ORF">LY79DRAFT_244964</name>
</gene>
<dbReference type="GeneID" id="85436023"/>
<evidence type="ECO:0000256" key="1">
    <source>
        <dbReference type="SAM" id="MobiDB-lite"/>
    </source>
</evidence>
<dbReference type="RefSeq" id="XP_060413007.1">
    <property type="nucleotide sequence ID" value="XM_060551783.1"/>
</dbReference>
<keyword evidence="3" id="KW-1185">Reference proteome</keyword>
<reference evidence="2" key="1">
    <citation type="submission" date="2021-06" db="EMBL/GenBank/DDBJ databases">
        <title>Comparative genomics, transcriptomics and evolutionary studies reveal genomic signatures of adaptation to plant cell wall in hemibiotrophic fungi.</title>
        <authorList>
            <consortium name="DOE Joint Genome Institute"/>
            <person name="Baroncelli R."/>
            <person name="Diaz J.F."/>
            <person name="Benocci T."/>
            <person name="Peng M."/>
            <person name="Battaglia E."/>
            <person name="Haridas S."/>
            <person name="Andreopoulos W."/>
            <person name="Labutti K."/>
            <person name="Pangilinan J."/>
            <person name="Floch G.L."/>
            <person name="Makela M.R."/>
            <person name="Henrissat B."/>
            <person name="Grigoriev I.V."/>
            <person name="Crouch J.A."/>
            <person name="De Vries R.P."/>
            <person name="Sukno S.A."/>
            <person name="Thon M.R."/>
        </authorList>
    </citation>
    <scope>NUCLEOTIDE SEQUENCE</scope>
    <source>
        <strain evidence="2">CBS 125086</strain>
    </source>
</reference>
<evidence type="ECO:0000313" key="3">
    <source>
        <dbReference type="Proteomes" id="UP001230504"/>
    </source>
</evidence>
<feature type="region of interest" description="Disordered" evidence="1">
    <location>
        <begin position="80"/>
        <end position="168"/>
    </location>
</feature>
<evidence type="ECO:0000313" key="2">
    <source>
        <dbReference type="EMBL" id="KAK1586039.1"/>
    </source>
</evidence>
<dbReference type="EMBL" id="JAHLJV010000039">
    <property type="protein sequence ID" value="KAK1586039.1"/>
    <property type="molecule type" value="Genomic_DNA"/>
</dbReference>
<sequence length="168" mass="18759">MVPQLPWVVMIGPRPCPFPLCISCPSLSHECYRHDSPAHLSCRPGASTETFHSRSRAEMQRSDEKLSCWIGPHSGRILVNLKTSQGRERMGKKTSRGEAAGQAEPPPPPPPHTPSHTHKAERERERERERDKTWRPLPAPYLSPQLAAARQITPTASEAPDPLLDRGD</sequence>
<proteinExistence type="predicted"/>
<dbReference type="Proteomes" id="UP001230504">
    <property type="component" value="Unassembled WGS sequence"/>
</dbReference>
<name>A0AAD8PWP2_9PEZI</name>
<dbReference type="AlphaFoldDB" id="A0AAD8PWP2"/>